<dbReference type="Pfam" id="PF12848">
    <property type="entry name" value="ABC_tran_Xtn"/>
    <property type="match status" value="1"/>
</dbReference>
<dbReference type="PANTHER" id="PTHR42855">
    <property type="entry name" value="ABC TRANSPORTER ATP-BINDING SUBUNIT"/>
    <property type="match status" value="1"/>
</dbReference>
<keyword evidence="3" id="KW-0175">Coiled coil</keyword>
<feature type="coiled-coil region" evidence="3">
    <location>
        <begin position="580"/>
        <end position="626"/>
    </location>
</feature>
<dbReference type="Gene3D" id="3.40.50.300">
    <property type="entry name" value="P-loop containing nucleotide triphosphate hydrolases"/>
    <property type="match status" value="2"/>
</dbReference>
<dbReference type="SUPFAM" id="SSF52540">
    <property type="entry name" value="P-loop containing nucleoside triphosphate hydrolases"/>
    <property type="match status" value="2"/>
</dbReference>
<dbReference type="InterPro" id="IPR032781">
    <property type="entry name" value="ABC_tran_Xtn"/>
</dbReference>
<evidence type="ECO:0000256" key="1">
    <source>
        <dbReference type="ARBA" id="ARBA00022741"/>
    </source>
</evidence>
<dbReference type="NCBIfam" id="NF000355">
    <property type="entry name" value="ribo_prot_ABC_F"/>
    <property type="match status" value="1"/>
</dbReference>
<dbReference type="PANTHER" id="PTHR42855:SF2">
    <property type="entry name" value="DRUG RESISTANCE ABC TRANSPORTER,ATP-BINDING PROTEIN"/>
    <property type="match status" value="1"/>
</dbReference>
<dbReference type="Proteomes" id="UP001344632">
    <property type="component" value="Unassembled WGS sequence"/>
</dbReference>
<accession>A0ABU6GTU8</accession>
<keyword evidence="6" id="KW-1185">Reference proteome</keyword>
<dbReference type="PROSITE" id="PS50893">
    <property type="entry name" value="ABC_TRANSPORTER_2"/>
    <property type="match status" value="2"/>
</dbReference>
<evidence type="ECO:0000256" key="2">
    <source>
        <dbReference type="ARBA" id="ARBA00022840"/>
    </source>
</evidence>
<evidence type="ECO:0000256" key="3">
    <source>
        <dbReference type="SAM" id="Coils"/>
    </source>
</evidence>
<comment type="caution">
    <text evidence="5">The sequence shown here is derived from an EMBL/GenBank/DDBJ whole genome shotgun (WGS) entry which is preliminary data.</text>
</comment>
<dbReference type="GO" id="GO:0005524">
    <property type="term" value="F:ATP binding"/>
    <property type="evidence" value="ECO:0007669"/>
    <property type="project" value="UniProtKB-KW"/>
</dbReference>
<dbReference type="InterPro" id="IPR027417">
    <property type="entry name" value="P-loop_NTPase"/>
</dbReference>
<dbReference type="InterPro" id="IPR017871">
    <property type="entry name" value="ABC_transporter-like_CS"/>
</dbReference>
<dbReference type="InterPro" id="IPR051309">
    <property type="entry name" value="ABCF_ATPase"/>
</dbReference>
<evidence type="ECO:0000313" key="6">
    <source>
        <dbReference type="Proteomes" id="UP001344632"/>
    </source>
</evidence>
<dbReference type="CDD" id="cd03221">
    <property type="entry name" value="ABCF_EF-3"/>
    <property type="match status" value="2"/>
</dbReference>
<dbReference type="EMBL" id="JARLKZ010000021">
    <property type="protein sequence ID" value="MEC0243155.1"/>
    <property type="molecule type" value="Genomic_DNA"/>
</dbReference>
<organism evidence="5 6">
    <name type="scientific">Paenibacillus dokdonensis</name>
    <dbReference type="NCBI Taxonomy" id="2567944"/>
    <lineage>
        <taxon>Bacteria</taxon>
        <taxon>Bacillati</taxon>
        <taxon>Bacillota</taxon>
        <taxon>Bacilli</taxon>
        <taxon>Bacillales</taxon>
        <taxon>Paenibacillaceae</taxon>
        <taxon>Paenibacillus</taxon>
    </lineage>
</organism>
<dbReference type="InterPro" id="IPR003439">
    <property type="entry name" value="ABC_transporter-like_ATP-bd"/>
</dbReference>
<proteinExistence type="predicted"/>
<evidence type="ECO:0000313" key="5">
    <source>
        <dbReference type="EMBL" id="MEC0243155.1"/>
    </source>
</evidence>
<keyword evidence="1" id="KW-0547">Nucleotide-binding</keyword>
<dbReference type="RefSeq" id="WP_326090883.1">
    <property type="nucleotide sequence ID" value="NZ_JARLKZ010000021.1"/>
</dbReference>
<sequence>MMIQCKNVQKYHGAQLVLSEISFEIANGEKAALIGRNGCGKTTLFHLLKGEDAPDQGSIAIQKGARIGLLAQIPEASAQETVYEVLLRPFAAVLEWQSRMRTLETLMSNPAEAGEPAILTSWLEEYGKLQERFERADGYEIESAIARVTGGLGIPFQQFSQPFPSLSGGEKTKIGLAALLLEKPDVLLLDEPTNHLDMAAIEWLEQFLAEYSGTVLAISHDRFFLDRLVTKVIEIEDGEALIYHTNYSGYQKEKEERLLLQFAHYQEQQKKIKQMQESIKQLIQWGNEANPPNAGFHRRAASMQKALDRMVKLKRPVLERKKMDLQLQQDDRSGKQVLLFDQVGKAFGERFLFRDVNGLLRYGETVMLLGPNGCGKSTLLQMVLGKEEVSEGAITLGSRVLIGYLAQQEHPENTRQSVLQFYREHAGIEEGEARGKLARFLFYGADVFKGVSSLSGGEWTRLRFAILMELKPNLLILDEPTNHLDIDSREVLEEALEEFPGTILSVSHDRYFINRLADTIWNLEQGKLRMITGGFDEYQTRTRHEKQVIPEAKIVPSAPVSGKQRLSSPKSAPTYPEKDILAAEQRLQELETQMMDETIACDAQQLAELHEESEQLKERIQKLYEAWMSSAE</sequence>
<dbReference type="SMART" id="SM00382">
    <property type="entry name" value="AAA"/>
    <property type="match status" value="2"/>
</dbReference>
<feature type="domain" description="ABC transporter" evidence="4">
    <location>
        <begin position="3"/>
        <end position="262"/>
    </location>
</feature>
<dbReference type="InterPro" id="IPR003593">
    <property type="entry name" value="AAA+_ATPase"/>
</dbReference>
<reference evidence="5 6" key="1">
    <citation type="submission" date="2023-03" db="EMBL/GenBank/DDBJ databases">
        <title>Bacillus Genome Sequencing.</title>
        <authorList>
            <person name="Dunlap C."/>
        </authorList>
    </citation>
    <scope>NUCLEOTIDE SEQUENCE [LARGE SCALE GENOMIC DNA]</scope>
    <source>
        <strain evidence="5 6">BD-525</strain>
    </source>
</reference>
<name>A0ABU6GTU8_9BACL</name>
<feature type="domain" description="ABC transporter" evidence="4">
    <location>
        <begin position="338"/>
        <end position="550"/>
    </location>
</feature>
<gene>
    <name evidence="5" type="ORF">P4H66_25410</name>
</gene>
<protein>
    <submittedName>
        <fullName evidence="5">ABC-F family ATP-binding cassette domain-containing protein</fullName>
    </submittedName>
</protein>
<keyword evidence="2 5" id="KW-0067">ATP-binding</keyword>
<dbReference type="Pfam" id="PF00005">
    <property type="entry name" value="ABC_tran"/>
    <property type="match status" value="2"/>
</dbReference>
<evidence type="ECO:0000259" key="4">
    <source>
        <dbReference type="PROSITE" id="PS50893"/>
    </source>
</evidence>
<dbReference type="PROSITE" id="PS00211">
    <property type="entry name" value="ABC_TRANSPORTER_1"/>
    <property type="match status" value="2"/>
</dbReference>